<gene>
    <name evidence="1" type="ORF">BUALT_Bualt08G0047500</name>
</gene>
<comment type="caution">
    <text evidence="1">The sequence shown here is derived from an EMBL/GenBank/DDBJ whole genome shotgun (WGS) entry which is preliminary data.</text>
</comment>
<dbReference type="AlphaFoldDB" id="A0AAV6X346"/>
<reference evidence="1" key="1">
    <citation type="submission" date="2019-10" db="EMBL/GenBank/DDBJ databases">
        <authorList>
            <person name="Zhang R."/>
            <person name="Pan Y."/>
            <person name="Wang J."/>
            <person name="Ma R."/>
            <person name="Yu S."/>
        </authorList>
    </citation>
    <scope>NUCLEOTIDE SEQUENCE</scope>
    <source>
        <strain evidence="1">LA-IB0</strain>
        <tissue evidence="1">Leaf</tissue>
    </source>
</reference>
<dbReference type="EMBL" id="WHWC01000008">
    <property type="protein sequence ID" value="KAG8377576.1"/>
    <property type="molecule type" value="Genomic_DNA"/>
</dbReference>
<dbReference type="Proteomes" id="UP000826271">
    <property type="component" value="Unassembled WGS sequence"/>
</dbReference>
<keyword evidence="2" id="KW-1185">Reference proteome</keyword>
<organism evidence="1 2">
    <name type="scientific">Buddleja alternifolia</name>
    <dbReference type="NCBI Taxonomy" id="168488"/>
    <lineage>
        <taxon>Eukaryota</taxon>
        <taxon>Viridiplantae</taxon>
        <taxon>Streptophyta</taxon>
        <taxon>Embryophyta</taxon>
        <taxon>Tracheophyta</taxon>
        <taxon>Spermatophyta</taxon>
        <taxon>Magnoliopsida</taxon>
        <taxon>eudicotyledons</taxon>
        <taxon>Gunneridae</taxon>
        <taxon>Pentapetalae</taxon>
        <taxon>asterids</taxon>
        <taxon>lamiids</taxon>
        <taxon>Lamiales</taxon>
        <taxon>Scrophulariaceae</taxon>
        <taxon>Buddlejeae</taxon>
        <taxon>Buddleja</taxon>
    </lineage>
</organism>
<protein>
    <submittedName>
        <fullName evidence="1">Uncharacterized protein</fullName>
    </submittedName>
</protein>
<dbReference type="PANTHER" id="PTHR46250">
    <property type="entry name" value="MYB/SANT-LIKE DNA-BINDING DOMAIN PROTEIN-RELATED"/>
    <property type="match status" value="1"/>
</dbReference>
<sequence length="319" mass="35626">MNRAAFTRLCYLLEHVGGLGDSRHVRVEEKGCLGALNGIYIDVHVPLCNKPRYRNQKGGISVNVLEIVDRILNFVYMLPSWRDQGSAADGRVLRDDITKPNGLKVPIGKFNKWGRSQLSLDIVGLVEDDVLIQALKHILVTGWKADNGIKCGYLNALADVMMKSFPGTDIRWISTTKMIEAEDEAWDKVNVNGAEGFADAMNGLLHSESKPENIMPTNLDDIPVYIPMVEEMETTSVCQPMGSDARLGDIVSKMGHDYDLTHKREVVFKLADGIDELTLQDKLTATNMIVTNTKVLEMFWTLPEHAQAEQVRMMLLGKL</sequence>
<evidence type="ECO:0000313" key="2">
    <source>
        <dbReference type="Proteomes" id="UP000826271"/>
    </source>
</evidence>
<evidence type="ECO:0000313" key="1">
    <source>
        <dbReference type="EMBL" id="KAG8377576.1"/>
    </source>
</evidence>
<proteinExistence type="predicted"/>
<name>A0AAV6X346_9LAMI</name>
<accession>A0AAV6X346</accession>